<dbReference type="Proteomes" id="UP000595437">
    <property type="component" value="Chromosome 9"/>
</dbReference>
<protein>
    <submittedName>
        <fullName evidence="2">Uncharacterized protein</fullName>
    </submittedName>
</protein>
<evidence type="ECO:0000313" key="3">
    <source>
        <dbReference type="Proteomes" id="UP000595437"/>
    </source>
</evidence>
<accession>A0A7T8K0B4</accession>
<feature type="non-terminal residue" evidence="2">
    <location>
        <position position="458"/>
    </location>
</feature>
<feature type="region of interest" description="Disordered" evidence="1">
    <location>
        <begin position="317"/>
        <end position="361"/>
    </location>
</feature>
<dbReference type="OrthoDB" id="6405485at2759"/>
<feature type="compositionally biased region" description="Low complexity" evidence="1">
    <location>
        <begin position="12"/>
        <end position="21"/>
    </location>
</feature>
<feature type="compositionally biased region" description="Polar residues" evidence="1">
    <location>
        <begin position="332"/>
        <end position="352"/>
    </location>
</feature>
<feature type="compositionally biased region" description="Basic and acidic residues" evidence="1">
    <location>
        <begin position="317"/>
        <end position="331"/>
    </location>
</feature>
<feature type="region of interest" description="Disordered" evidence="1">
    <location>
        <begin position="1"/>
        <end position="21"/>
    </location>
</feature>
<evidence type="ECO:0000313" key="2">
    <source>
        <dbReference type="EMBL" id="QQP40285.1"/>
    </source>
</evidence>
<name>A0A7T8K0B4_CALRO</name>
<sequence>MDSSSGGRPPDNNNGSDKNNNVKMSYASALAKRQNNIREATKKINLNSTFKWETFIIVLTENDTERAFNNRRLKHINIYNAAMHFGFSEEEIAGAQPQYGFGYASFYTNEPINIRDRIDSLKKEYSTEVEGPNGELRSIKMKIKGIQNVDFDRKKNIKIKAINTLKRVDEEGVVEWIKNFAEVLNAYPEPNPEDEEAERKYKKYKSVWRTSNFIVEANADSNTIPQILPVKGHLVNLRFPGVRLQCQNCFQFGHARTNCNGKRLQIIEYETVLKQKIKEIKKRTTDEDPNNCALETRESSEKISSLKVIRPEQEKEDSSLIITKEIRESRKNSSLSTEKSKTLQSDPKSNLNPEPRTDDLLLRPHANVQGEETDGSSKKSPGIEILDQEMGNKEIIKFKEIHSDTPVTDKIEVQRENRSRTSSETSLADQTISVLSKKNILPFRSRSGSVTKRTLSQS</sequence>
<dbReference type="AlphaFoldDB" id="A0A7T8K0B4"/>
<proteinExistence type="predicted"/>
<dbReference type="EMBL" id="CP045898">
    <property type="protein sequence ID" value="QQP40285.1"/>
    <property type="molecule type" value="Genomic_DNA"/>
</dbReference>
<evidence type="ECO:0000256" key="1">
    <source>
        <dbReference type="SAM" id="MobiDB-lite"/>
    </source>
</evidence>
<gene>
    <name evidence="2" type="ORF">FKW44_014277</name>
</gene>
<reference evidence="3" key="1">
    <citation type="submission" date="2021-01" db="EMBL/GenBank/DDBJ databases">
        <title>Caligus Genome Assembly.</title>
        <authorList>
            <person name="Gallardo-Escarate C."/>
        </authorList>
    </citation>
    <scope>NUCLEOTIDE SEQUENCE [LARGE SCALE GENOMIC DNA]</scope>
</reference>
<keyword evidence="3" id="KW-1185">Reference proteome</keyword>
<organism evidence="2 3">
    <name type="scientific">Caligus rogercresseyi</name>
    <name type="common">Sea louse</name>
    <dbReference type="NCBI Taxonomy" id="217165"/>
    <lineage>
        <taxon>Eukaryota</taxon>
        <taxon>Metazoa</taxon>
        <taxon>Ecdysozoa</taxon>
        <taxon>Arthropoda</taxon>
        <taxon>Crustacea</taxon>
        <taxon>Multicrustacea</taxon>
        <taxon>Hexanauplia</taxon>
        <taxon>Copepoda</taxon>
        <taxon>Siphonostomatoida</taxon>
        <taxon>Caligidae</taxon>
        <taxon>Caligus</taxon>
    </lineage>
</organism>